<dbReference type="PROSITE" id="PS51168">
    <property type="entry name" value="CHORISMATE_MUT_2"/>
    <property type="match status" value="1"/>
</dbReference>
<dbReference type="GO" id="GO:0004106">
    <property type="term" value="F:chorismate mutase activity"/>
    <property type="evidence" value="ECO:0007669"/>
    <property type="project" value="UniProtKB-EC"/>
</dbReference>
<dbReference type="InterPro" id="IPR051331">
    <property type="entry name" value="Chorismate_mutase-related"/>
</dbReference>
<dbReference type="SMART" id="SM00830">
    <property type="entry name" value="CM_2"/>
    <property type="match status" value="1"/>
</dbReference>
<dbReference type="SUPFAM" id="SSF48600">
    <property type="entry name" value="Chorismate mutase II"/>
    <property type="match status" value="1"/>
</dbReference>
<dbReference type="Proteomes" id="UP000042997">
    <property type="component" value="Unassembled WGS sequence"/>
</dbReference>
<dbReference type="PANTHER" id="PTHR38041">
    <property type="entry name" value="CHORISMATE MUTASE"/>
    <property type="match status" value="1"/>
</dbReference>
<dbReference type="GO" id="GO:0009697">
    <property type="term" value="P:salicylic acid biosynthetic process"/>
    <property type="evidence" value="ECO:0007669"/>
    <property type="project" value="TreeGrafter"/>
</dbReference>
<organism evidence="3 4">
    <name type="scientific">Rhodococcus ruber</name>
    <dbReference type="NCBI Taxonomy" id="1830"/>
    <lineage>
        <taxon>Bacteria</taxon>
        <taxon>Bacillati</taxon>
        <taxon>Actinomycetota</taxon>
        <taxon>Actinomycetes</taxon>
        <taxon>Mycobacteriales</taxon>
        <taxon>Nocardiaceae</taxon>
        <taxon>Rhodococcus</taxon>
    </lineage>
</organism>
<feature type="domain" description="Chorismate mutase" evidence="2">
    <location>
        <begin position="14"/>
        <end position="104"/>
    </location>
</feature>
<accession>A0A098BQA1</accession>
<evidence type="ECO:0000259" key="2">
    <source>
        <dbReference type="PROSITE" id="PS51168"/>
    </source>
</evidence>
<dbReference type="InterPro" id="IPR036263">
    <property type="entry name" value="Chorismate_II_sf"/>
</dbReference>
<dbReference type="eggNOG" id="COG1605">
    <property type="taxonomic scope" value="Bacteria"/>
</dbReference>
<gene>
    <name evidence="3" type="ORF">RHRU231_570027</name>
</gene>
<dbReference type="EMBL" id="CCSD01000069">
    <property type="protein sequence ID" value="CDZ89906.1"/>
    <property type="molecule type" value="Genomic_DNA"/>
</dbReference>
<evidence type="ECO:0000313" key="3">
    <source>
        <dbReference type="EMBL" id="CDZ89906.1"/>
    </source>
</evidence>
<dbReference type="Gene3D" id="1.20.59.10">
    <property type="entry name" value="Chorismate mutase"/>
    <property type="match status" value="1"/>
</dbReference>
<dbReference type="InterPro" id="IPR002701">
    <property type="entry name" value="CM_II_prokaryot"/>
</dbReference>
<sequence length="108" mass="11319">MACHNARMNAPDTERSLPDLAAVRAAIDGLDAKLVELLCEREALVRRAAELKSTAAEVAAPDRALLVIRRAAEAAAARGADPAVAEAVFTAMVQSFVALELRAHAGES</sequence>
<keyword evidence="1 3" id="KW-0413">Isomerase</keyword>
<proteinExistence type="predicted"/>
<reference evidence="3 4" key="1">
    <citation type="journal article" date="2014" name="Genome Announc.">
        <title>Draft Genome Sequence of Propane- and Butane-Oxidizing Actinobacterium Rhodococcus ruber IEGM 231.</title>
        <authorList>
            <person name="Ivshina I.B."/>
            <person name="Kuyukina M.S."/>
            <person name="Krivoruchko A.V."/>
            <person name="Barbe V."/>
            <person name="Fischer C."/>
        </authorList>
    </citation>
    <scope>NUCLEOTIDE SEQUENCE [LARGE SCALE GENOMIC DNA]</scope>
</reference>
<dbReference type="AlphaFoldDB" id="A0A098BQA1"/>
<dbReference type="InterPro" id="IPR036979">
    <property type="entry name" value="CM_dom_sf"/>
</dbReference>
<evidence type="ECO:0000313" key="4">
    <source>
        <dbReference type="Proteomes" id="UP000042997"/>
    </source>
</evidence>
<evidence type="ECO:0000256" key="1">
    <source>
        <dbReference type="ARBA" id="ARBA00023235"/>
    </source>
</evidence>
<name>A0A098BQA1_9NOCA</name>
<dbReference type="GO" id="GO:0046417">
    <property type="term" value="P:chorismate metabolic process"/>
    <property type="evidence" value="ECO:0007669"/>
    <property type="project" value="InterPro"/>
</dbReference>
<dbReference type="PANTHER" id="PTHR38041:SF1">
    <property type="entry name" value="CHORISMATE MUTASE"/>
    <property type="match status" value="1"/>
</dbReference>
<dbReference type="Pfam" id="PF01817">
    <property type="entry name" value="CM_2"/>
    <property type="match status" value="1"/>
</dbReference>
<protein>
    <submittedName>
        <fullName evidence="3">Chorismate mutase</fullName>
        <ecNumber evidence="3">5.4.99.5</ecNumber>
    </submittedName>
</protein>
<dbReference type="EC" id="5.4.99.5" evidence="3"/>